<feature type="region of interest" description="Disordered" evidence="2">
    <location>
        <begin position="21"/>
        <end position="48"/>
    </location>
</feature>
<evidence type="ECO:0000313" key="5">
    <source>
        <dbReference type="Proteomes" id="UP000245168"/>
    </source>
</evidence>
<evidence type="ECO:0000256" key="1">
    <source>
        <dbReference type="ARBA" id="ARBA00022729"/>
    </source>
</evidence>
<dbReference type="AlphaFoldDB" id="A0A2U2BR30"/>
<evidence type="ECO:0000313" key="4">
    <source>
        <dbReference type="EMBL" id="PWE16456.1"/>
    </source>
</evidence>
<dbReference type="PANTHER" id="PTHR30570">
    <property type="entry name" value="PERIPLASMIC PHOSPHATE BINDING COMPONENT OF PHOSPHATE ABC TRANSPORTER"/>
    <property type="match status" value="1"/>
</dbReference>
<feature type="domain" description="PBP" evidence="3">
    <location>
        <begin position="46"/>
        <end position="364"/>
    </location>
</feature>
<dbReference type="EMBL" id="QEXV01000007">
    <property type="protein sequence ID" value="PWE16456.1"/>
    <property type="molecule type" value="Genomic_DNA"/>
</dbReference>
<organism evidence="4 5">
    <name type="scientific">Marinicauda salina</name>
    <dbReference type="NCBI Taxonomy" id="2135793"/>
    <lineage>
        <taxon>Bacteria</taxon>
        <taxon>Pseudomonadati</taxon>
        <taxon>Pseudomonadota</taxon>
        <taxon>Alphaproteobacteria</taxon>
        <taxon>Maricaulales</taxon>
        <taxon>Maricaulaceae</taxon>
        <taxon>Marinicauda</taxon>
    </lineage>
</organism>
<dbReference type="Pfam" id="PF12849">
    <property type="entry name" value="PBP_like_2"/>
    <property type="match status" value="1"/>
</dbReference>
<reference evidence="5" key="1">
    <citation type="submission" date="2018-05" db="EMBL/GenBank/DDBJ databases">
        <authorList>
            <person name="Liu B.-T."/>
        </authorList>
    </citation>
    <scope>NUCLEOTIDE SEQUENCE [LARGE SCALE GENOMIC DNA]</scope>
    <source>
        <strain evidence="5">WD6-1</strain>
    </source>
</reference>
<dbReference type="Proteomes" id="UP000245168">
    <property type="component" value="Unassembled WGS sequence"/>
</dbReference>
<comment type="caution">
    <text evidence="4">The sequence shown here is derived from an EMBL/GenBank/DDBJ whole genome shotgun (WGS) entry which is preliminary data.</text>
</comment>
<keyword evidence="5" id="KW-1185">Reference proteome</keyword>
<protein>
    <submittedName>
        <fullName evidence="4">Phosphate ABC transporter substrate-binding protein</fullName>
    </submittedName>
</protein>
<gene>
    <name evidence="4" type="ORF">DDZ18_13385</name>
</gene>
<dbReference type="PANTHER" id="PTHR30570:SF1">
    <property type="entry name" value="PHOSPHATE-BINDING PROTEIN PSTS"/>
    <property type="match status" value="1"/>
</dbReference>
<keyword evidence="1" id="KW-0732">Signal</keyword>
<dbReference type="OrthoDB" id="9790048at2"/>
<feature type="compositionally biased region" description="Low complexity" evidence="2">
    <location>
        <begin position="34"/>
        <end position="46"/>
    </location>
</feature>
<dbReference type="Gene3D" id="3.40.190.10">
    <property type="entry name" value="Periplasmic binding protein-like II"/>
    <property type="match status" value="2"/>
</dbReference>
<accession>A0A2U2BR30</accession>
<dbReference type="InterPro" id="IPR050811">
    <property type="entry name" value="Phosphate_ABC_transporter"/>
</dbReference>
<evidence type="ECO:0000256" key="2">
    <source>
        <dbReference type="SAM" id="MobiDB-lite"/>
    </source>
</evidence>
<evidence type="ECO:0000259" key="3">
    <source>
        <dbReference type="Pfam" id="PF12849"/>
    </source>
</evidence>
<name>A0A2U2BR30_9PROT</name>
<dbReference type="InterPro" id="IPR024370">
    <property type="entry name" value="PBP_domain"/>
</dbReference>
<dbReference type="SUPFAM" id="SSF53850">
    <property type="entry name" value="Periplasmic binding protein-like II"/>
    <property type="match status" value="1"/>
</dbReference>
<proteinExistence type="predicted"/>
<sequence>MTAACAAFALAACGDSGEEIELSDAPTSGAGEQAAAPSEASGSTAAGTGGARQGIRIVGSSTVFPFTTAVAESFGAKTDFPTPVVESTGTGGGMALFCSGVGLEYPDLTGASRPMKASEYALCQENGVTAITEIMIGFDGIVIGNSVEAPAMDIDKAELWLALAAQVPTPVDADGQPLFDAEGAPVDGASFADVAGYSCETFIDNPHQRWSDVDPDLSNARIEVFGPPPTSGTRDAFVELAMEQGAEDIQCIAALADSDPDMFDRVAARLREDGAWVDSGENDNAIVQTLANTPSSFGVFGYSFLEQNGDRIHASTINGVEPTYDNIAEGVYPVSRSLFVYVKNQHVGVAPGIEAFIAELTSDEAWGPFGYLAERGLIALPEARRAEVREAARSLEAMDGVSEE</sequence>